<accession>A0A1C7P9R0</accession>
<reference evidence="4" key="2">
    <citation type="submission" date="2016-09" db="EMBL/GenBank/DDBJ databases">
        <authorList>
            <person name="Koehorst J."/>
        </authorList>
    </citation>
    <scope>NUCLEOTIDE SEQUENCE [LARGE SCALE GENOMIC DNA]</scope>
</reference>
<dbReference type="OrthoDB" id="8456465at2"/>
<dbReference type="EMBL" id="LT629973">
    <property type="protein sequence ID" value="SEH76460.1"/>
    <property type="molecule type" value="Genomic_DNA"/>
</dbReference>
<evidence type="ECO:0000313" key="2">
    <source>
        <dbReference type="EMBL" id="SEH76460.1"/>
    </source>
</evidence>
<dbReference type="STRING" id="1679444.PYTT_0553"/>
<organism evidence="3 4">
    <name type="scientific">Akkermansia glycaniphila</name>
    <dbReference type="NCBI Taxonomy" id="1679444"/>
    <lineage>
        <taxon>Bacteria</taxon>
        <taxon>Pseudomonadati</taxon>
        <taxon>Verrucomicrobiota</taxon>
        <taxon>Verrucomicrobiia</taxon>
        <taxon>Verrucomicrobiales</taxon>
        <taxon>Akkermansiaceae</taxon>
        <taxon>Akkermansia</taxon>
    </lineage>
</organism>
<name>A0A1C7P9R0_9BACT</name>
<sequence>MSDNEHTQPIPGTDAALDWLRGYARDKTAASIAKQMGYSATVVRRLLAGTYHADMTNVLEAIRKLRLQVETAGHRAEATRRADIATRMLGRSVEFVPTETGEQIHRLCLAAVADSTVNCIAGRALCGKTMALEAYAANPDFAPLTLMVTMPTRPTAFKLGRLLCEAAGVDAPTDDFTAMHHLRRVITRNYLVIVDDVDKAIHAGRRGITDVLLWLLDLHKATRCGMILCGDPTFGDALEKIDLLDRIAKSGETLLLPEYPSKAEVRALARQAGLPEPDADTWSVIGSIGREDGLGRLCLYMHRARRQAMLQDAAGSWAYFHAARNPQPQQQLTNR</sequence>
<dbReference type="KEGG" id="agl:PYTT_1361"/>
<keyword evidence="4" id="KW-1185">Reference proteome</keyword>
<dbReference type="AlphaFoldDB" id="A0A1C7P9R0"/>
<dbReference type="EMBL" id="LT629973">
    <property type="protein sequence ID" value="SEH87306.1"/>
    <property type="molecule type" value="Genomic_DNA"/>
</dbReference>
<dbReference type="RefSeq" id="WP_067771830.1">
    <property type="nucleotide sequence ID" value="NZ_LIGX01000001.1"/>
</dbReference>
<proteinExistence type="predicted"/>
<dbReference type="Proteomes" id="UP000176204">
    <property type="component" value="Chromosome I"/>
</dbReference>
<evidence type="ECO:0000313" key="4">
    <source>
        <dbReference type="Proteomes" id="UP000176204"/>
    </source>
</evidence>
<dbReference type="InterPro" id="IPR049945">
    <property type="entry name" value="AAA_22"/>
</dbReference>
<feature type="domain" description="ORC1/DEAH AAA+ ATPase" evidence="1">
    <location>
        <begin position="119"/>
        <end position="234"/>
    </location>
</feature>
<protein>
    <recommendedName>
        <fullName evidence="1">ORC1/DEAH AAA+ ATPase domain-containing protein</fullName>
    </recommendedName>
</protein>
<evidence type="ECO:0000259" key="1">
    <source>
        <dbReference type="Pfam" id="PF13401"/>
    </source>
</evidence>
<evidence type="ECO:0000313" key="3">
    <source>
        <dbReference type="EMBL" id="SEH87306.1"/>
    </source>
</evidence>
<reference evidence="3" key="1">
    <citation type="submission" date="2016-09" db="EMBL/GenBank/DDBJ databases">
        <authorList>
            <person name="Capua I."/>
            <person name="De Benedictis P."/>
            <person name="Joannis T."/>
            <person name="Lombin L.H."/>
            <person name="Cattoli G."/>
        </authorList>
    </citation>
    <scope>NUCLEOTIDE SEQUENCE [LARGE SCALE GENOMIC DNA]</scope>
    <source>
        <strain evidence="3">APytT</strain>
    </source>
</reference>
<dbReference type="Pfam" id="PF13401">
    <property type="entry name" value="AAA_22"/>
    <property type="match status" value="1"/>
</dbReference>
<gene>
    <name evidence="2" type="ORF">PYTT_0553</name>
    <name evidence="3" type="ORF">PYTT_1361</name>
</gene>
<dbReference type="KEGG" id="agl:PYTT_0553"/>
<dbReference type="GO" id="GO:0016887">
    <property type="term" value="F:ATP hydrolysis activity"/>
    <property type="evidence" value="ECO:0007669"/>
    <property type="project" value="InterPro"/>
</dbReference>